<dbReference type="RefSeq" id="XP_022289247.1">
    <property type="nucleotide sequence ID" value="XM_022433539.1"/>
</dbReference>
<proteinExistence type="inferred from homology"/>
<dbReference type="KEGG" id="cvn:111101173"/>
<dbReference type="OrthoDB" id="10038436at2759"/>
<keyword evidence="8" id="KW-1185">Reference proteome</keyword>
<name>A0A8B8ACP3_CRAVI</name>
<dbReference type="PANTHER" id="PTHR14948">
    <property type="entry name" value="NG5"/>
    <property type="match status" value="1"/>
</dbReference>
<evidence type="ECO:0000256" key="6">
    <source>
        <dbReference type="SAM" id="MobiDB-lite"/>
    </source>
</evidence>
<evidence type="ECO:0000256" key="2">
    <source>
        <dbReference type="ARBA" id="ARBA00006843"/>
    </source>
</evidence>
<dbReference type="InterPro" id="IPR051423">
    <property type="entry name" value="CD225/Dispanin"/>
</dbReference>
<keyword evidence="5 7" id="KW-0472">Membrane</keyword>
<evidence type="ECO:0000256" key="7">
    <source>
        <dbReference type="SAM" id="Phobius"/>
    </source>
</evidence>
<dbReference type="Pfam" id="PF04505">
    <property type="entry name" value="CD225"/>
    <property type="match status" value="1"/>
</dbReference>
<evidence type="ECO:0000256" key="1">
    <source>
        <dbReference type="ARBA" id="ARBA00004370"/>
    </source>
</evidence>
<sequence>MDNKTNSPPSYTHSKNPYDQASFSGSNQYIHYPTSYEYPPQGQYPGYNYGERDSWKRHDTTAVVTEPGLASMVIELAPHRDWMVPAFLACLCCFWPTGIYAIMSASKGNAAAARGDVEEANRLSRTTRGLVIASLVLEIIVTGMVVTFQLLFWRRYYYDFADLTIDSSAKIYFH</sequence>
<evidence type="ECO:0000256" key="4">
    <source>
        <dbReference type="ARBA" id="ARBA00022989"/>
    </source>
</evidence>
<evidence type="ECO:0000256" key="5">
    <source>
        <dbReference type="ARBA" id="ARBA00023136"/>
    </source>
</evidence>
<gene>
    <name evidence="9" type="primary">LOC111101173</name>
</gene>
<keyword evidence="3 7" id="KW-0812">Transmembrane</keyword>
<dbReference type="InterPro" id="IPR007593">
    <property type="entry name" value="CD225/Dispanin_fam"/>
</dbReference>
<evidence type="ECO:0000313" key="9">
    <source>
        <dbReference type="RefSeq" id="XP_022289247.1"/>
    </source>
</evidence>
<dbReference type="GeneID" id="111101173"/>
<evidence type="ECO:0000313" key="8">
    <source>
        <dbReference type="Proteomes" id="UP000694844"/>
    </source>
</evidence>
<accession>A0A8B8ACP3</accession>
<protein>
    <submittedName>
        <fullName evidence="9">Proline-rich transmembrane protein 1-like isoform X1</fullName>
    </submittedName>
</protein>
<feature type="region of interest" description="Disordered" evidence="6">
    <location>
        <begin position="1"/>
        <end position="20"/>
    </location>
</feature>
<dbReference type="Proteomes" id="UP000694844">
    <property type="component" value="Chromosome 6"/>
</dbReference>
<feature type="transmembrane region" description="Helical" evidence="7">
    <location>
        <begin position="82"/>
        <end position="102"/>
    </location>
</feature>
<dbReference type="PANTHER" id="PTHR14948:SF25">
    <property type="entry name" value="DUF4190 DOMAIN-CONTAINING PROTEIN"/>
    <property type="match status" value="1"/>
</dbReference>
<dbReference type="GO" id="GO:0016020">
    <property type="term" value="C:membrane"/>
    <property type="evidence" value="ECO:0007669"/>
    <property type="project" value="UniProtKB-SubCell"/>
</dbReference>
<feature type="transmembrane region" description="Helical" evidence="7">
    <location>
        <begin position="130"/>
        <end position="153"/>
    </location>
</feature>
<dbReference type="AlphaFoldDB" id="A0A8B8ACP3"/>
<keyword evidence="4 7" id="KW-1133">Transmembrane helix</keyword>
<comment type="subcellular location">
    <subcellularLocation>
        <location evidence="1">Membrane</location>
    </subcellularLocation>
</comment>
<reference evidence="9" key="1">
    <citation type="submission" date="2025-08" db="UniProtKB">
        <authorList>
            <consortium name="RefSeq"/>
        </authorList>
    </citation>
    <scope>IDENTIFICATION</scope>
    <source>
        <tissue evidence="9">Whole sample</tissue>
    </source>
</reference>
<comment type="similarity">
    <text evidence="2">Belongs to the CD225/Dispanin family.</text>
</comment>
<evidence type="ECO:0000256" key="3">
    <source>
        <dbReference type="ARBA" id="ARBA00022692"/>
    </source>
</evidence>
<organism evidence="8 9">
    <name type="scientific">Crassostrea virginica</name>
    <name type="common">Eastern oyster</name>
    <dbReference type="NCBI Taxonomy" id="6565"/>
    <lineage>
        <taxon>Eukaryota</taxon>
        <taxon>Metazoa</taxon>
        <taxon>Spiralia</taxon>
        <taxon>Lophotrochozoa</taxon>
        <taxon>Mollusca</taxon>
        <taxon>Bivalvia</taxon>
        <taxon>Autobranchia</taxon>
        <taxon>Pteriomorphia</taxon>
        <taxon>Ostreida</taxon>
        <taxon>Ostreoidea</taxon>
        <taxon>Ostreidae</taxon>
        <taxon>Crassostrea</taxon>
    </lineage>
</organism>